<keyword evidence="2" id="KW-0472">Membrane</keyword>
<dbReference type="EMBL" id="WLYK01000001">
    <property type="protein sequence ID" value="MTD12755.1"/>
    <property type="molecule type" value="Genomic_DNA"/>
</dbReference>
<protein>
    <recommendedName>
        <fullName evidence="5">O-antigen ligase domain-containing protein</fullName>
    </recommendedName>
</protein>
<evidence type="ECO:0008006" key="5">
    <source>
        <dbReference type="Google" id="ProtNLM"/>
    </source>
</evidence>
<dbReference type="Proteomes" id="UP000460221">
    <property type="component" value="Unassembled WGS sequence"/>
</dbReference>
<feature type="transmembrane region" description="Helical" evidence="2">
    <location>
        <begin position="121"/>
        <end position="141"/>
    </location>
</feature>
<dbReference type="RefSeq" id="WP_154766759.1">
    <property type="nucleotide sequence ID" value="NZ_WLYK01000001.1"/>
</dbReference>
<comment type="caution">
    <text evidence="3">The sequence shown here is derived from an EMBL/GenBank/DDBJ whole genome shotgun (WGS) entry which is preliminary data.</text>
</comment>
<feature type="transmembrane region" description="Helical" evidence="2">
    <location>
        <begin position="363"/>
        <end position="382"/>
    </location>
</feature>
<evidence type="ECO:0000256" key="1">
    <source>
        <dbReference type="SAM" id="MobiDB-lite"/>
    </source>
</evidence>
<feature type="transmembrane region" description="Helical" evidence="2">
    <location>
        <begin position="65"/>
        <end position="84"/>
    </location>
</feature>
<evidence type="ECO:0000313" key="4">
    <source>
        <dbReference type="Proteomes" id="UP000460221"/>
    </source>
</evidence>
<reference evidence="3 4" key="1">
    <citation type="submission" date="2019-11" db="EMBL/GenBank/DDBJ databases">
        <authorList>
            <person name="Jiang L.-Q."/>
        </authorList>
    </citation>
    <scope>NUCLEOTIDE SEQUENCE [LARGE SCALE GENOMIC DNA]</scope>
    <source>
        <strain evidence="3 4">YIM 132087</strain>
    </source>
</reference>
<feature type="transmembrane region" description="Helical" evidence="2">
    <location>
        <begin position="197"/>
        <end position="213"/>
    </location>
</feature>
<keyword evidence="4" id="KW-1185">Reference proteome</keyword>
<accession>A0A7K1FF60</accession>
<proteinExistence type="predicted"/>
<feature type="transmembrane region" description="Helical" evidence="2">
    <location>
        <begin position="148"/>
        <end position="168"/>
    </location>
</feature>
<sequence length="468" mass="49673">MTDRPTAVNIPGGPHPAPTAFRPTTGTADAPVDLESARRWRLLEQLVAIGLMLILGYRYTLPQDFTLGGLVAMALLPLWWGLALRYKAGKLLLGLGALCLAVGPLLTSLSSADHPTSTGKIISATALMITLLGGAGAILWCRTVLRDGTVIALFGVGMLAGVSSGTSLFGSNPWRFGFSIPITIIALGLLRLAARRWLSLVVLGALIAASGLSDARSSFAMLLLTALVVGWQALPRTRSRRASAARVLLALGVLSFSIYTLGQALILEGFLGESTQVRSQAQLDASGSLIVGGRPELAATMALMSDNPWGYGSGTSPNAHDLTVAKQGMIAINYDPENGYVERYMFGSGYELHSIFGDLWSDYGIAGICLVLAVLGLTLLRLSQSIARRVADAAVVYLCIRTLWNLAFSPFYSSIPLLMLFTGVILLQTPREVVEMSRTDDAPEVPIEAAAPLPETAARPARRRVGAT</sequence>
<keyword evidence="2" id="KW-0812">Transmembrane</keyword>
<feature type="transmembrane region" description="Helical" evidence="2">
    <location>
        <begin position="247"/>
        <end position="266"/>
    </location>
</feature>
<gene>
    <name evidence="3" type="ORF">GIS00_02195</name>
</gene>
<feature type="transmembrane region" description="Helical" evidence="2">
    <location>
        <begin position="42"/>
        <end position="59"/>
    </location>
</feature>
<keyword evidence="2" id="KW-1133">Transmembrane helix</keyword>
<organism evidence="3 4">
    <name type="scientific">Nakamurella alba</name>
    <dbReference type="NCBI Taxonomy" id="2665158"/>
    <lineage>
        <taxon>Bacteria</taxon>
        <taxon>Bacillati</taxon>
        <taxon>Actinomycetota</taxon>
        <taxon>Actinomycetes</taxon>
        <taxon>Nakamurellales</taxon>
        <taxon>Nakamurellaceae</taxon>
        <taxon>Nakamurella</taxon>
    </lineage>
</organism>
<feature type="transmembrane region" description="Helical" evidence="2">
    <location>
        <begin position="219"/>
        <end position="235"/>
    </location>
</feature>
<evidence type="ECO:0000313" key="3">
    <source>
        <dbReference type="EMBL" id="MTD12755.1"/>
    </source>
</evidence>
<feature type="transmembrane region" description="Helical" evidence="2">
    <location>
        <begin position="403"/>
        <end position="427"/>
    </location>
</feature>
<feature type="region of interest" description="Disordered" evidence="1">
    <location>
        <begin position="449"/>
        <end position="468"/>
    </location>
</feature>
<dbReference type="AlphaFoldDB" id="A0A7K1FF60"/>
<evidence type="ECO:0000256" key="2">
    <source>
        <dbReference type="SAM" id="Phobius"/>
    </source>
</evidence>
<feature type="region of interest" description="Disordered" evidence="1">
    <location>
        <begin position="1"/>
        <end position="26"/>
    </location>
</feature>
<feature type="transmembrane region" description="Helical" evidence="2">
    <location>
        <begin position="174"/>
        <end position="190"/>
    </location>
</feature>
<name>A0A7K1FF60_9ACTN</name>
<feature type="transmembrane region" description="Helical" evidence="2">
    <location>
        <begin position="91"/>
        <end position="109"/>
    </location>
</feature>